<feature type="region of interest" description="Disordered" evidence="1">
    <location>
        <begin position="1"/>
        <end position="26"/>
    </location>
</feature>
<evidence type="ECO:0000256" key="1">
    <source>
        <dbReference type="SAM" id="MobiDB-lite"/>
    </source>
</evidence>
<evidence type="ECO:0000313" key="2">
    <source>
        <dbReference type="EMBL" id="MCI88271.1"/>
    </source>
</evidence>
<proteinExistence type="predicted"/>
<accession>A0A392VMR1</accession>
<protein>
    <submittedName>
        <fullName evidence="2">Uncharacterized protein</fullName>
    </submittedName>
</protein>
<dbReference type="EMBL" id="LXQA011188598">
    <property type="protein sequence ID" value="MCI88271.1"/>
    <property type="molecule type" value="Genomic_DNA"/>
</dbReference>
<evidence type="ECO:0000313" key="3">
    <source>
        <dbReference type="Proteomes" id="UP000265520"/>
    </source>
</evidence>
<dbReference type="Proteomes" id="UP000265520">
    <property type="component" value="Unassembled WGS sequence"/>
</dbReference>
<keyword evidence="3" id="KW-1185">Reference proteome</keyword>
<sequence>VIGDATSEYTVAGEAEAGNPEVSNTTVGYAGDIEPRYATIGAAGRIYG</sequence>
<reference evidence="2 3" key="1">
    <citation type="journal article" date="2018" name="Front. Plant Sci.">
        <title>Red Clover (Trifolium pratense) and Zigzag Clover (T. medium) - A Picture of Genomic Similarities and Differences.</title>
        <authorList>
            <person name="Dluhosova J."/>
            <person name="Istvanek J."/>
            <person name="Nedelnik J."/>
            <person name="Repkova J."/>
        </authorList>
    </citation>
    <scope>NUCLEOTIDE SEQUENCE [LARGE SCALE GENOMIC DNA]</scope>
    <source>
        <strain evidence="3">cv. 10/8</strain>
        <tissue evidence="2">Leaf</tissue>
    </source>
</reference>
<dbReference type="AlphaFoldDB" id="A0A392VMR1"/>
<comment type="caution">
    <text evidence="2">The sequence shown here is derived from an EMBL/GenBank/DDBJ whole genome shotgun (WGS) entry which is preliminary data.</text>
</comment>
<organism evidence="2 3">
    <name type="scientific">Trifolium medium</name>
    <dbReference type="NCBI Taxonomy" id="97028"/>
    <lineage>
        <taxon>Eukaryota</taxon>
        <taxon>Viridiplantae</taxon>
        <taxon>Streptophyta</taxon>
        <taxon>Embryophyta</taxon>
        <taxon>Tracheophyta</taxon>
        <taxon>Spermatophyta</taxon>
        <taxon>Magnoliopsida</taxon>
        <taxon>eudicotyledons</taxon>
        <taxon>Gunneridae</taxon>
        <taxon>Pentapetalae</taxon>
        <taxon>rosids</taxon>
        <taxon>fabids</taxon>
        <taxon>Fabales</taxon>
        <taxon>Fabaceae</taxon>
        <taxon>Papilionoideae</taxon>
        <taxon>50 kb inversion clade</taxon>
        <taxon>NPAAA clade</taxon>
        <taxon>Hologalegina</taxon>
        <taxon>IRL clade</taxon>
        <taxon>Trifolieae</taxon>
        <taxon>Trifolium</taxon>
    </lineage>
</organism>
<feature type="non-terminal residue" evidence="2">
    <location>
        <position position="1"/>
    </location>
</feature>
<name>A0A392VMR1_9FABA</name>